<dbReference type="RefSeq" id="XP_040703115.1">
    <property type="nucleotide sequence ID" value="XM_040849290.1"/>
</dbReference>
<keyword evidence="6" id="KW-0072">Autophagy</keyword>
<dbReference type="GO" id="GO:0032446">
    <property type="term" value="P:protein modification by small protein conjugation"/>
    <property type="evidence" value="ECO:0007669"/>
    <property type="project" value="TreeGrafter"/>
</dbReference>
<dbReference type="Proteomes" id="UP000184356">
    <property type="component" value="Unassembled WGS sequence"/>
</dbReference>
<dbReference type="STRING" id="1036612.A0A1L9TIR7"/>
<evidence type="ECO:0000256" key="6">
    <source>
        <dbReference type="ARBA" id="ARBA00023006"/>
    </source>
</evidence>
<keyword evidence="3" id="KW-0808">Transferase</keyword>
<keyword evidence="5" id="KW-0813">Transport</keyword>
<dbReference type="PANTHER" id="PTHR14957:SF1">
    <property type="entry name" value="UBIQUITIN-LIKE-CONJUGATING ENZYME ATG10"/>
    <property type="match status" value="1"/>
</dbReference>
<evidence type="ECO:0000256" key="3">
    <source>
        <dbReference type="ARBA" id="ARBA00022679"/>
    </source>
</evidence>
<gene>
    <name evidence="8" type="ORF">ASPSYDRAFT_56919</name>
</gene>
<evidence type="ECO:0000313" key="8">
    <source>
        <dbReference type="EMBL" id="OJJ59309.1"/>
    </source>
</evidence>
<evidence type="ECO:0000256" key="5">
    <source>
        <dbReference type="ARBA" id="ARBA00022927"/>
    </source>
</evidence>
<proteinExistence type="inferred from homology"/>
<dbReference type="GO" id="GO:0000422">
    <property type="term" value="P:autophagy of mitochondrion"/>
    <property type="evidence" value="ECO:0007669"/>
    <property type="project" value="TreeGrafter"/>
</dbReference>
<dbReference type="VEuPathDB" id="FungiDB:ASPSYDRAFT_56919"/>
<dbReference type="GO" id="GO:0061651">
    <property type="term" value="F:Atg12 conjugating enzyme activity"/>
    <property type="evidence" value="ECO:0007669"/>
    <property type="project" value="TreeGrafter"/>
</dbReference>
<evidence type="ECO:0000256" key="2">
    <source>
        <dbReference type="ARBA" id="ARBA00021099"/>
    </source>
</evidence>
<sequence>MAGGSHSSEQGALLSSFPFLSGAEFEAACNAFLNRVHVAGIFTAGWSSIQLQEIGPILKISQDVDIACNPLWDDARTRPADCEDAQESQLEAWEDDPDALIRTHKISERLQVDYDIFVSPIYQVPVLYFILRRADKPLGIDGVYEYLVPDQYKRNIQGVGIVGGISSGYHPVSGTPAFFVHPCNTADAMRDIASGHDINPETYLIIWFGLVGNSVRLHLPSGLFAMAGIPEPSK</sequence>
<keyword evidence="5" id="KW-0653">Protein transport</keyword>
<dbReference type="GO" id="GO:0005829">
    <property type="term" value="C:cytosol"/>
    <property type="evidence" value="ECO:0007669"/>
    <property type="project" value="TreeGrafter"/>
</dbReference>
<reference evidence="9" key="1">
    <citation type="journal article" date="2017" name="Genome Biol.">
        <title>Comparative genomics reveals high biological diversity and specific adaptations in the industrially and medically important fungal genus Aspergillus.</title>
        <authorList>
            <person name="de Vries R.P."/>
            <person name="Riley R."/>
            <person name="Wiebenga A."/>
            <person name="Aguilar-Osorio G."/>
            <person name="Amillis S."/>
            <person name="Uchima C.A."/>
            <person name="Anderluh G."/>
            <person name="Asadollahi M."/>
            <person name="Askin M."/>
            <person name="Barry K."/>
            <person name="Battaglia E."/>
            <person name="Bayram O."/>
            <person name="Benocci T."/>
            <person name="Braus-Stromeyer S.A."/>
            <person name="Caldana C."/>
            <person name="Canovas D."/>
            <person name="Cerqueira G.C."/>
            <person name="Chen F."/>
            <person name="Chen W."/>
            <person name="Choi C."/>
            <person name="Clum A."/>
            <person name="Dos Santos R.A."/>
            <person name="Damasio A.R."/>
            <person name="Diallinas G."/>
            <person name="Emri T."/>
            <person name="Fekete E."/>
            <person name="Flipphi M."/>
            <person name="Freyberg S."/>
            <person name="Gallo A."/>
            <person name="Gournas C."/>
            <person name="Habgood R."/>
            <person name="Hainaut M."/>
            <person name="Harispe M.L."/>
            <person name="Henrissat B."/>
            <person name="Hilden K.S."/>
            <person name="Hope R."/>
            <person name="Hossain A."/>
            <person name="Karabika E."/>
            <person name="Karaffa L."/>
            <person name="Karanyi Z."/>
            <person name="Krasevec N."/>
            <person name="Kuo A."/>
            <person name="Kusch H."/>
            <person name="LaButti K."/>
            <person name="Lagendijk E.L."/>
            <person name="Lapidus A."/>
            <person name="Levasseur A."/>
            <person name="Lindquist E."/>
            <person name="Lipzen A."/>
            <person name="Logrieco A.F."/>
            <person name="MacCabe A."/>
            <person name="Maekelae M.R."/>
            <person name="Malavazi I."/>
            <person name="Melin P."/>
            <person name="Meyer V."/>
            <person name="Mielnichuk N."/>
            <person name="Miskei M."/>
            <person name="Molnar A.P."/>
            <person name="Mule G."/>
            <person name="Ngan C.Y."/>
            <person name="Orejas M."/>
            <person name="Orosz E."/>
            <person name="Ouedraogo J.P."/>
            <person name="Overkamp K.M."/>
            <person name="Park H.-S."/>
            <person name="Perrone G."/>
            <person name="Piumi F."/>
            <person name="Punt P.J."/>
            <person name="Ram A.F."/>
            <person name="Ramon A."/>
            <person name="Rauscher S."/>
            <person name="Record E."/>
            <person name="Riano-Pachon D.M."/>
            <person name="Robert V."/>
            <person name="Roehrig J."/>
            <person name="Ruller R."/>
            <person name="Salamov A."/>
            <person name="Salih N.S."/>
            <person name="Samson R.A."/>
            <person name="Sandor E."/>
            <person name="Sanguinetti M."/>
            <person name="Schuetze T."/>
            <person name="Sepcic K."/>
            <person name="Shelest E."/>
            <person name="Sherlock G."/>
            <person name="Sophianopoulou V."/>
            <person name="Squina F.M."/>
            <person name="Sun H."/>
            <person name="Susca A."/>
            <person name="Todd R.B."/>
            <person name="Tsang A."/>
            <person name="Unkles S.E."/>
            <person name="van de Wiele N."/>
            <person name="van Rossen-Uffink D."/>
            <person name="Oliveira J.V."/>
            <person name="Vesth T.C."/>
            <person name="Visser J."/>
            <person name="Yu J.-H."/>
            <person name="Zhou M."/>
            <person name="Andersen M.R."/>
            <person name="Archer D.B."/>
            <person name="Baker S.E."/>
            <person name="Benoit I."/>
            <person name="Brakhage A.A."/>
            <person name="Braus G.H."/>
            <person name="Fischer R."/>
            <person name="Frisvad J.C."/>
            <person name="Goldman G.H."/>
            <person name="Houbraken J."/>
            <person name="Oakley B."/>
            <person name="Pocsi I."/>
            <person name="Scazzocchio C."/>
            <person name="Seiboth B."/>
            <person name="vanKuyk P.A."/>
            <person name="Wortman J."/>
            <person name="Dyer P.S."/>
            <person name="Grigoriev I.V."/>
        </authorList>
    </citation>
    <scope>NUCLEOTIDE SEQUENCE [LARGE SCALE GENOMIC DNA]</scope>
    <source>
        <strain evidence="9">CBS 593.65</strain>
    </source>
</reference>
<accession>A0A1L9TIR7</accession>
<evidence type="ECO:0000256" key="1">
    <source>
        <dbReference type="ARBA" id="ARBA00005696"/>
    </source>
</evidence>
<dbReference type="GO" id="GO:0015031">
    <property type="term" value="P:protein transport"/>
    <property type="evidence" value="ECO:0007669"/>
    <property type="project" value="UniProtKB-KW"/>
</dbReference>
<organism evidence="8 9">
    <name type="scientific">Aspergillus sydowii CBS 593.65</name>
    <dbReference type="NCBI Taxonomy" id="1036612"/>
    <lineage>
        <taxon>Eukaryota</taxon>
        <taxon>Fungi</taxon>
        <taxon>Dikarya</taxon>
        <taxon>Ascomycota</taxon>
        <taxon>Pezizomycotina</taxon>
        <taxon>Eurotiomycetes</taxon>
        <taxon>Eurotiomycetidae</taxon>
        <taxon>Eurotiales</taxon>
        <taxon>Aspergillaceae</taxon>
        <taxon>Aspergillus</taxon>
        <taxon>Aspergillus subgen. Nidulantes</taxon>
    </lineage>
</organism>
<evidence type="ECO:0000313" key="9">
    <source>
        <dbReference type="Proteomes" id="UP000184356"/>
    </source>
</evidence>
<dbReference type="Pfam" id="PF03987">
    <property type="entry name" value="Autophagy_act_C"/>
    <property type="match status" value="1"/>
</dbReference>
<keyword evidence="9" id="KW-1185">Reference proteome</keyword>
<dbReference type="GO" id="GO:0000045">
    <property type="term" value="P:autophagosome assembly"/>
    <property type="evidence" value="ECO:0007669"/>
    <property type="project" value="TreeGrafter"/>
</dbReference>
<keyword evidence="4" id="KW-0833">Ubl conjugation pathway</keyword>
<dbReference type="InterPro" id="IPR007135">
    <property type="entry name" value="Atg3/Atg10"/>
</dbReference>
<dbReference type="OrthoDB" id="4089664at2759"/>
<dbReference type="PANTHER" id="PTHR14957">
    <property type="entry name" value="UBIQUITIN-LIKE-CONJUGATING ENZYME ATG10"/>
    <property type="match status" value="1"/>
</dbReference>
<dbReference type="GeneID" id="63765363"/>
<comment type="similarity">
    <text evidence="1">Belongs to the ATG10 family.</text>
</comment>
<evidence type="ECO:0000256" key="7">
    <source>
        <dbReference type="ARBA" id="ARBA00029833"/>
    </source>
</evidence>
<evidence type="ECO:0000256" key="4">
    <source>
        <dbReference type="ARBA" id="ARBA00022786"/>
    </source>
</evidence>
<dbReference type="EMBL" id="KV878585">
    <property type="protein sequence ID" value="OJJ59309.1"/>
    <property type="molecule type" value="Genomic_DNA"/>
</dbReference>
<dbReference type="Gene3D" id="3.30.1460.50">
    <property type="match status" value="1"/>
</dbReference>
<protein>
    <recommendedName>
        <fullName evidence="2">Ubiquitin-like-conjugating enzyme ATG10</fullName>
    </recommendedName>
    <alternativeName>
        <fullName evidence="7">Autophagy-related protein 10</fullName>
    </alternativeName>
</protein>
<dbReference type="AlphaFoldDB" id="A0A1L9TIR7"/>
<name>A0A1L9TIR7_9EURO</name>